<protein>
    <submittedName>
        <fullName evidence="1">Uncharacterized protein</fullName>
    </submittedName>
</protein>
<sequence length="200" mass="21634">MKTVDTQKRQRREVVRADRALCRVRVAGWPGIRGHYIAAAMRANDTATPLDIKTATRGVGGTEPARDWFAELLAEKAARTAHRAPHRSAAKKAQPLTDAQAEKLRTDLVYQLLDAGKLRLNDDEMVPVDDIVFRASKDLGKGAAAEELCAGELSELRVVGVNPHDDRWVDAGPCDGTGGSCCRKNEAPRASLTVVLGGAR</sequence>
<gene>
    <name evidence="1" type="ORF">CBI38_00875</name>
</gene>
<evidence type="ECO:0000313" key="2">
    <source>
        <dbReference type="Proteomes" id="UP000245711"/>
    </source>
</evidence>
<evidence type="ECO:0000313" key="1">
    <source>
        <dbReference type="EMBL" id="AWK70337.1"/>
    </source>
</evidence>
<dbReference type="Proteomes" id="UP000245711">
    <property type="component" value="Chromosome"/>
</dbReference>
<accession>A0A2S2BNX9</accession>
<dbReference type="AlphaFoldDB" id="A0A2S2BNX9"/>
<keyword evidence="2" id="KW-1185">Reference proteome</keyword>
<reference evidence="1 2" key="1">
    <citation type="submission" date="2017-05" db="EMBL/GenBank/DDBJ databases">
        <title>Isolation of Rhodococcus sp. S2-17 biodegrading of BP-3.</title>
        <authorList>
            <person name="Lee Y."/>
            <person name="Kim K.H."/>
            <person name="Chun B.H."/>
            <person name="Jung H.S."/>
            <person name="Jeon C.O."/>
        </authorList>
    </citation>
    <scope>NUCLEOTIDE SEQUENCE [LARGE SCALE GENOMIC DNA]</scope>
    <source>
        <strain evidence="1 2">S2-17</strain>
    </source>
</reference>
<dbReference type="OrthoDB" id="4578821at2"/>
<organism evidence="1 2">
    <name type="scientific">Rhodococcus oxybenzonivorans</name>
    <dbReference type="NCBI Taxonomy" id="1990687"/>
    <lineage>
        <taxon>Bacteria</taxon>
        <taxon>Bacillati</taxon>
        <taxon>Actinomycetota</taxon>
        <taxon>Actinomycetes</taxon>
        <taxon>Mycobacteriales</taxon>
        <taxon>Nocardiaceae</taxon>
        <taxon>Rhodococcus</taxon>
    </lineage>
</organism>
<proteinExistence type="predicted"/>
<name>A0A2S2BNX9_9NOCA</name>
<dbReference type="EMBL" id="CP021354">
    <property type="protein sequence ID" value="AWK70337.1"/>
    <property type="molecule type" value="Genomic_DNA"/>
</dbReference>
<dbReference type="KEGG" id="roz:CBI38_00875"/>